<dbReference type="InterPro" id="IPR051043">
    <property type="entry name" value="Sulfatase_Mod_Factor_Kinase"/>
</dbReference>
<dbReference type="GO" id="GO:0120147">
    <property type="term" value="F:formylglycine-generating oxidase activity"/>
    <property type="evidence" value="ECO:0007669"/>
    <property type="project" value="TreeGrafter"/>
</dbReference>
<proteinExistence type="predicted"/>
<evidence type="ECO:0000256" key="1">
    <source>
        <dbReference type="SAM" id="MobiDB-lite"/>
    </source>
</evidence>
<accession>H6SMY3</accession>
<reference evidence="3 4" key="1">
    <citation type="submission" date="2012-02" db="EMBL/GenBank/DDBJ databases">
        <title>Shotgun genome sequence of Phaeospirillum photometricum DSM 122.</title>
        <authorList>
            <person name="Duquesne K."/>
            <person name="Sturgis J."/>
        </authorList>
    </citation>
    <scope>NUCLEOTIDE SEQUENCE [LARGE SCALE GENOMIC DNA]</scope>
    <source>
        <strain evidence="4">DSM122</strain>
    </source>
</reference>
<dbReference type="AlphaFoldDB" id="H6SMY3"/>
<evidence type="ECO:0000313" key="4">
    <source>
        <dbReference type="Proteomes" id="UP000033220"/>
    </source>
</evidence>
<dbReference type="KEGG" id="rpm:RSPPHO_00233"/>
<dbReference type="PANTHER" id="PTHR23150:SF35">
    <property type="entry name" value="BLL6746 PROTEIN"/>
    <property type="match status" value="1"/>
</dbReference>
<sequence length="323" mass="34856">MAADYRPLCLLARAAAGGKREGRGGGPPRTPLSLMSQGRRGLGRSASPAFCDKTGPHAPRSSQAAAMSALRFLLLVLGLVAGTAQAQAPAPVFRDCPVCPEMISVPAGTFVMGEDGPRPETRPAHPVTLDRPFALGRTEVTFDQWQACVAAGACPGGQDDHGWGRGSRPMINVTHADAQAYARWLSALTGHVYRLPLEAEWEYAARAGTTTPWWFGDTLSPGWVNCLHCVTEPWKDHASAPVASYPANPWGFFDMHGNVWEWVADCWTPDHQTPAGPGPCRDGTIRGGAWYHIKAVSQSASRARNPLPVWSYIVGFRVLREIP</sequence>
<dbReference type="InterPro" id="IPR016187">
    <property type="entry name" value="CTDL_fold"/>
</dbReference>
<dbReference type="STRING" id="1150469.RSPPHO_00233"/>
<feature type="region of interest" description="Disordered" evidence="1">
    <location>
        <begin position="17"/>
        <end position="58"/>
    </location>
</feature>
<dbReference type="PANTHER" id="PTHR23150">
    <property type="entry name" value="SULFATASE MODIFYING FACTOR 1, 2"/>
    <property type="match status" value="1"/>
</dbReference>
<dbReference type="InterPro" id="IPR042095">
    <property type="entry name" value="SUMF_sf"/>
</dbReference>
<dbReference type="eggNOG" id="COG1262">
    <property type="taxonomic scope" value="Bacteria"/>
</dbReference>
<protein>
    <submittedName>
        <fullName evidence="3">Uncharacterized conserved protein</fullName>
    </submittedName>
</protein>
<feature type="domain" description="Sulfatase-modifying factor enzyme-like" evidence="2">
    <location>
        <begin position="99"/>
        <end position="320"/>
    </location>
</feature>
<dbReference type="Pfam" id="PF03781">
    <property type="entry name" value="FGE-sulfatase"/>
    <property type="match status" value="1"/>
</dbReference>
<dbReference type="HOGENOM" id="CLU_012431_2_3_5"/>
<name>H6SMY3_PARPM</name>
<dbReference type="EMBL" id="HE663493">
    <property type="protein sequence ID" value="CCG06859.1"/>
    <property type="molecule type" value="Genomic_DNA"/>
</dbReference>
<organism evidence="3 4">
    <name type="scientific">Pararhodospirillum photometricum DSM 122</name>
    <dbReference type="NCBI Taxonomy" id="1150469"/>
    <lineage>
        <taxon>Bacteria</taxon>
        <taxon>Pseudomonadati</taxon>
        <taxon>Pseudomonadota</taxon>
        <taxon>Alphaproteobacteria</taxon>
        <taxon>Rhodospirillales</taxon>
        <taxon>Rhodospirillaceae</taxon>
        <taxon>Pararhodospirillum</taxon>
    </lineage>
</organism>
<dbReference type="Proteomes" id="UP000033220">
    <property type="component" value="Chromosome DSM 122"/>
</dbReference>
<gene>
    <name evidence="3" type="ORF">RSPPHO_00233</name>
</gene>
<dbReference type="InterPro" id="IPR005532">
    <property type="entry name" value="SUMF_dom"/>
</dbReference>
<evidence type="ECO:0000259" key="2">
    <source>
        <dbReference type="Pfam" id="PF03781"/>
    </source>
</evidence>
<keyword evidence="4" id="KW-1185">Reference proteome</keyword>
<evidence type="ECO:0000313" key="3">
    <source>
        <dbReference type="EMBL" id="CCG06859.1"/>
    </source>
</evidence>
<dbReference type="Gene3D" id="3.90.1580.10">
    <property type="entry name" value="paralog of FGE (formylglycine-generating enzyme)"/>
    <property type="match status" value="1"/>
</dbReference>
<dbReference type="SUPFAM" id="SSF56436">
    <property type="entry name" value="C-type lectin-like"/>
    <property type="match status" value="1"/>
</dbReference>
<dbReference type="PATRIC" id="fig|1150469.3.peg.284"/>